<organism evidence="1 2">
    <name type="scientific">Exophiala aquamarina CBS 119918</name>
    <dbReference type="NCBI Taxonomy" id="1182545"/>
    <lineage>
        <taxon>Eukaryota</taxon>
        <taxon>Fungi</taxon>
        <taxon>Dikarya</taxon>
        <taxon>Ascomycota</taxon>
        <taxon>Pezizomycotina</taxon>
        <taxon>Eurotiomycetes</taxon>
        <taxon>Chaetothyriomycetidae</taxon>
        <taxon>Chaetothyriales</taxon>
        <taxon>Herpotrichiellaceae</taxon>
        <taxon>Exophiala</taxon>
    </lineage>
</organism>
<dbReference type="OrthoDB" id="5086500at2759"/>
<evidence type="ECO:0000313" key="1">
    <source>
        <dbReference type="EMBL" id="KEF52072.1"/>
    </source>
</evidence>
<reference evidence="1 2" key="1">
    <citation type="submission" date="2013-03" db="EMBL/GenBank/DDBJ databases">
        <title>The Genome Sequence of Exophiala aquamarina CBS 119918.</title>
        <authorList>
            <consortium name="The Broad Institute Genomics Platform"/>
            <person name="Cuomo C."/>
            <person name="de Hoog S."/>
            <person name="Gorbushina A."/>
            <person name="Walker B."/>
            <person name="Young S.K."/>
            <person name="Zeng Q."/>
            <person name="Gargeya S."/>
            <person name="Fitzgerald M."/>
            <person name="Haas B."/>
            <person name="Abouelleil A."/>
            <person name="Allen A.W."/>
            <person name="Alvarado L."/>
            <person name="Arachchi H.M."/>
            <person name="Berlin A.M."/>
            <person name="Chapman S.B."/>
            <person name="Gainer-Dewar J."/>
            <person name="Goldberg J."/>
            <person name="Griggs A."/>
            <person name="Gujja S."/>
            <person name="Hansen M."/>
            <person name="Howarth C."/>
            <person name="Imamovic A."/>
            <person name="Ireland A."/>
            <person name="Larimer J."/>
            <person name="McCowan C."/>
            <person name="Murphy C."/>
            <person name="Pearson M."/>
            <person name="Poon T.W."/>
            <person name="Priest M."/>
            <person name="Roberts A."/>
            <person name="Saif S."/>
            <person name="Shea T."/>
            <person name="Sisk P."/>
            <person name="Sykes S."/>
            <person name="Wortman J."/>
            <person name="Nusbaum C."/>
            <person name="Birren B."/>
        </authorList>
    </citation>
    <scope>NUCLEOTIDE SEQUENCE [LARGE SCALE GENOMIC DNA]</scope>
    <source>
        <strain evidence="1 2">CBS 119918</strain>
    </source>
</reference>
<keyword evidence="2" id="KW-1185">Reference proteome</keyword>
<name>A0A072NXB8_9EURO</name>
<proteinExistence type="predicted"/>
<accession>A0A072NXB8</accession>
<sequence length="360" mass="41580">MHQTAKEFMSRYYLWDKIFYSCAGFVRQSDLDLAMLSGLVRRLKCCREAAIIPDVPEDLDIFDDHPGLNDGIPYWPETPPRGCELLDAAITYAMSSTPPRDCFDHFVELVDELDNAGIQLTRDWKNELPETYRSSQIANVSWIEFFLIPDEESHPLSASLKFRSFLDLAILFDFEVYVEAKIKRKEITPSQLQSLLLRATRFMLVQWQGIDRTRQEYPKPGISRMLLRKGADPNCRDAESNAAIASEHGWTAWTGLLQDDYYEGDPGTEDYFLEQWILTVKVFLNYGADPTVQWHRPHIDKKSDEHRRVLELASPDIIFIEALADKPKYKKDLADIMDLLSRAKANWGDGTVQREQVEGY</sequence>
<evidence type="ECO:0000313" key="2">
    <source>
        <dbReference type="Proteomes" id="UP000027920"/>
    </source>
</evidence>
<dbReference type="EMBL" id="AMGV01000020">
    <property type="protein sequence ID" value="KEF52072.1"/>
    <property type="molecule type" value="Genomic_DNA"/>
</dbReference>
<dbReference type="RefSeq" id="XP_013254662.1">
    <property type="nucleotide sequence ID" value="XM_013399208.1"/>
</dbReference>
<dbReference type="HOGENOM" id="CLU_754455_0_0_1"/>
<dbReference type="VEuPathDB" id="FungiDB:A1O9_12062"/>
<protein>
    <submittedName>
        <fullName evidence="1">Uncharacterized protein</fullName>
    </submittedName>
</protein>
<gene>
    <name evidence="1" type="ORF">A1O9_12062</name>
</gene>
<comment type="caution">
    <text evidence="1">The sequence shown here is derived from an EMBL/GenBank/DDBJ whole genome shotgun (WGS) entry which is preliminary data.</text>
</comment>
<dbReference type="Proteomes" id="UP000027920">
    <property type="component" value="Unassembled WGS sequence"/>
</dbReference>
<dbReference type="GeneID" id="25286957"/>
<dbReference type="AlphaFoldDB" id="A0A072NXB8"/>